<comment type="caution">
    <text evidence="1">The sequence shown here is derived from an EMBL/GenBank/DDBJ whole genome shotgun (WGS) entry which is preliminary data.</text>
</comment>
<dbReference type="Proteomes" id="UP000008988">
    <property type="component" value="Unassembled WGS sequence"/>
</dbReference>
<organism evidence="1 2">
    <name type="scientific">Saccharomyces cerevisiae (strain AWRI1631)</name>
    <name type="common">Baker's yeast</name>
    <dbReference type="NCBI Taxonomy" id="545124"/>
    <lineage>
        <taxon>Eukaryota</taxon>
        <taxon>Fungi</taxon>
        <taxon>Dikarya</taxon>
        <taxon>Ascomycota</taxon>
        <taxon>Saccharomycotina</taxon>
        <taxon>Saccharomycetes</taxon>
        <taxon>Saccharomycetales</taxon>
        <taxon>Saccharomycetaceae</taxon>
        <taxon>Saccharomyces</taxon>
    </lineage>
</organism>
<reference evidence="1 2" key="1">
    <citation type="journal article" date="2008" name="FEMS Yeast Res.">
        <title>Comparative genome analysis of a Saccharomyces cerevisiae wine strain.</title>
        <authorList>
            <person name="Borneman A.R."/>
            <person name="Forgan A.H."/>
            <person name="Pretorius I.S."/>
            <person name="Chambers P.J."/>
        </authorList>
    </citation>
    <scope>NUCLEOTIDE SEQUENCE [LARGE SCALE GENOMIC DNA]</scope>
    <source>
        <strain evidence="1 2">AWRI1631</strain>
    </source>
</reference>
<gene>
    <name evidence="1" type="ORF">AWRI1631_154220</name>
</gene>
<proteinExistence type="predicted"/>
<sequence>MIEKRWTNRKRAREYNLIPDMYRIRVILKYEALCIPRPV</sequence>
<dbReference type="AlphaFoldDB" id="B5VSF4"/>
<accession>B5VSF4</accession>
<name>B5VSF4_YEAS6</name>
<protein>
    <submittedName>
        <fullName evidence="1">Uncharacterized protein</fullName>
    </submittedName>
</protein>
<evidence type="ECO:0000313" key="2">
    <source>
        <dbReference type="Proteomes" id="UP000008988"/>
    </source>
</evidence>
<dbReference type="EMBL" id="ABSV01002225">
    <property type="protein sequence ID" value="EDZ69131.1"/>
    <property type="molecule type" value="Genomic_DNA"/>
</dbReference>
<evidence type="ECO:0000313" key="1">
    <source>
        <dbReference type="EMBL" id="EDZ69131.1"/>
    </source>
</evidence>